<dbReference type="InterPro" id="IPR036388">
    <property type="entry name" value="WH-like_DNA-bd_sf"/>
</dbReference>
<dbReference type="InterPro" id="IPR000835">
    <property type="entry name" value="HTH_MarR-typ"/>
</dbReference>
<dbReference type="Pfam" id="PF01047">
    <property type="entry name" value="MarR"/>
    <property type="match status" value="1"/>
</dbReference>
<dbReference type="PROSITE" id="PS01117">
    <property type="entry name" value="HTH_MARR_1"/>
    <property type="match status" value="1"/>
</dbReference>
<evidence type="ECO:0000256" key="3">
    <source>
        <dbReference type="ARBA" id="ARBA00023163"/>
    </source>
</evidence>
<dbReference type="InterPro" id="IPR036390">
    <property type="entry name" value="WH_DNA-bd_sf"/>
</dbReference>
<sequence length="149" mass="17617">MRIEDEIHQSEFKDDYRRLMANLLFTNNWMNQQLMPFFKDLGLTLQQHNVLAIVRGQHPEPVCFGDIQNRMVDRNSNVTRLIDKLIEKGYVTRDICQSNRRMIEVRITDKGLQKLQEVDAKFPSLFERFHNLSQEEAVLVSNLLDKLRG</sequence>
<dbReference type="InterPro" id="IPR023187">
    <property type="entry name" value="Tscrpt_reg_MarR-type_CS"/>
</dbReference>
<dbReference type="PANTHER" id="PTHR33164">
    <property type="entry name" value="TRANSCRIPTIONAL REGULATOR, MARR FAMILY"/>
    <property type="match status" value="1"/>
</dbReference>
<accession>A0A0E3ZEN0</accession>
<dbReference type="PRINTS" id="PR00598">
    <property type="entry name" value="HTHMARR"/>
</dbReference>
<organism evidence="5 6">
    <name type="scientific">Pontibacter korlensis</name>
    <dbReference type="NCBI Taxonomy" id="400092"/>
    <lineage>
        <taxon>Bacteria</taxon>
        <taxon>Pseudomonadati</taxon>
        <taxon>Bacteroidota</taxon>
        <taxon>Cytophagia</taxon>
        <taxon>Cytophagales</taxon>
        <taxon>Hymenobacteraceae</taxon>
        <taxon>Pontibacter</taxon>
    </lineage>
</organism>
<dbReference type="RefSeq" id="WP_046310006.1">
    <property type="nucleotide sequence ID" value="NZ_CBCSCY010000048.1"/>
</dbReference>
<proteinExistence type="predicted"/>
<dbReference type="KEGG" id="pko:PKOR_07440"/>
<dbReference type="SUPFAM" id="SSF46785">
    <property type="entry name" value="Winged helix' DNA-binding domain"/>
    <property type="match status" value="1"/>
</dbReference>
<name>A0A0E3ZEN0_9BACT</name>
<dbReference type="STRING" id="400092.PKOR_07440"/>
<keyword evidence="1" id="KW-0805">Transcription regulation</keyword>
<protein>
    <submittedName>
        <fullName evidence="5">MarR family transcriptional regulator</fullName>
    </submittedName>
</protein>
<dbReference type="GO" id="GO:0006950">
    <property type="term" value="P:response to stress"/>
    <property type="evidence" value="ECO:0007669"/>
    <property type="project" value="TreeGrafter"/>
</dbReference>
<dbReference type="Proteomes" id="UP000033109">
    <property type="component" value="Chromosome"/>
</dbReference>
<dbReference type="Gene3D" id="1.10.10.10">
    <property type="entry name" value="Winged helix-like DNA-binding domain superfamily/Winged helix DNA-binding domain"/>
    <property type="match status" value="1"/>
</dbReference>
<dbReference type="PATRIC" id="fig|400092.3.peg.1650"/>
<dbReference type="HOGENOM" id="CLU_083287_27_2_10"/>
<dbReference type="GO" id="GO:0003677">
    <property type="term" value="F:DNA binding"/>
    <property type="evidence" value="ECO:0007669"/>
    <property type="project" value="UniProtKB-KW"/>
</dbReference>
<dbReference type="GO" id="GO:0003700">
    <property type="term" value="F:DNA-binding transcription factor activity"/>
    <property type="evidence" value="ECO:0007669"/>
    <property type="project" value="InterPro"/>
</dbReference>
<dbReference type="AlphaFoldDB" id="A0A0E3ZEN0"/>
<dbReference type="PANTHER" id="PTHR33164:SF101">
    <property type="entry name" value="TRANSCRIPTIONAL REPRESSOR MPRA"/>
    <property type="match status" value="1"/>
</dbReference>
<feature type="domain" description="HTH marR-type" evidence="4">
    <location>
        <begin position="9"/>
        <end position="149"/>
    </location>
</feature>
<evidence type="ECO:0000256" key="1">
    <source>
        <dbReference type="ARBA" id="ARBA00023015"/>
    </source>
</evidence>
<evidence type="ECO:0000313" key="6">
    <source>
        <dbReference type="Proteomes" id="UP000033109"/>
    </source>
</evidence>
<dbReference type="EMBL" id="CP009621">
    <property type="protein sequence ID" value="AKD02990.1"/>
    <property type="molecule type" value="Genomic_DNA"/>
</dbReference>
<reference evidence="5 6" key="1">
    <citation type="journal article" date="2015" name="Sci. Rep.">
        <title>Unraveling adaptation of Pontibacter korlensis to radiation and infertility in desert through complete genome and comparative transcriptomic analysis.</title>
        <authorList>
            <person name="Dai J."/>
            <person name="Dai W."/>
            <person name="Qiu C."/>
            <person name="Yang Z."/>
            <person name="Zhang Y."/>
            <person name="Zhou M."/>
            <person name="Zhang L."/>
            <person name="Fang C."/>
            <person name="Gao Q."/>
            <person name="Yang Q."/>
            <person name="Li X."/>
            <person name="Wang Z."/>
            <person name="Wang Z."/>
            <person name="Jia Z."/>
            <person name="Chen X."/>
        </authorList>
    </citation>
    <scope>NUCLEOTIDE SEQUENCE [LARGE SCALE GENOMIC DNA]</scope>
    <source>
        <strain evidence="5 6">X14-1T</strain>
    </source>
</reference>
<evidence type="ECO:0000256" key="2">
    <source>
        <dbReference type="ARBA" id="ARBA00023125"/>
    </source>
</evidence>
<dbReference type="SMART" id="SM00347">
    <property type="entry name" value="HTH_MARR"/>
    <property type="match status" value="1"/>
</dbReference>
<evidence type="ECO:0000313" key="5">
    <source>
        <dbReference type="EMBL" id="AKD02990.1"/>
    </source>
</evidence>
<keyword evidence="3" id="KW-0804">Transcription</keyword>
<gene>
    <name evidence="5" type="ORF">PKOR_07440</name>
</gene>
<dbReference type="OrthoDB" id="763883at2"/>
<dbReference type="InterPro" id="IPR039422">
    <property type="entry name" value="MarR/SlyA-like"/>
</dbReference>
<keyword evidence="2" id="KW-0238">DNA-binding</keyword>
<evidence type="ECO:0000259" key="4">
    <source>
        <dbReference type="PROSITE" id="PS50995"/>
    </source>
</evidence>
<keyword evidence="6" id="KW-1185">Reference proteome</keyword>
<dbReference type="PROSITE" id="PS50995">
    <property type="entry name" value="HTH_MARR_2"/>
    <property type="match status" value="1"/>
</dbReference>